<evidence type="ECO:0000256" key="1">
    <source>
        <dbReference type="SAM" id="Phobius"/>
    </source>
</evidence>
<evidence type="ECO:0000313" key="2">
    <source>
        <dbReference type="EMBL" id="CAL8125198.1"/>
    </source>
</evidence>
<comment type="caution">
    <text evidence="2">The sequence shown here is derived from an EMBL/GenBank/DDBJ whole genome shotgun (WGS) entry which is preliminary data.</text>
</comment>
<feature type="transmembrane region" description="Helical" evidence="1">
    <location>
        <begin position="162"/>
        <end position="180"/>
    </location>
</feature>
<dbReference type="Gene3D" id="1.10.287.70">
    <property type="match status" value="1"/>
</dbReference>
<keyword evidence="3" id="KW-1185">Reference proteome</keyword>
<feature type="transmembrane region" description="Helical" evidence="1">
    <location>
        <begin position="481"/>
        <end position="504"/>
    </location>
</feature>
<dbReference type="EMBL" id="CAXLJM020000069">
    <property type="protein sequence ID" value="CAL8125198.1"/>
    <property type="molecule type" value="Genomic_DNA"/>
</dbReference>
<accession>A0ABP1RB56</accession>
<reference evidence="2 3" key="1">
    <citation type="submission" date="2024-08" db="EMBL/GenBank/DDBJ databases">
        <authorList>
            <person name="Cucini C."/>
            <person name="Frati F."/>
        </authorList>
    </citation>
    <scope>NUCLEOTIDE SEQUENCE [LARGE SCALE GENOMIC DNA]</scope>
</reference>
<keyword evidence="1" id="KW-0812">Transmembrane</keyword>
<sequence length="508" mass="57558">MGSNGSLRFLCSVCPTQKLPLLPTSVKVAEDVTSYWKIFHRDLMGMHVNRVGEPIKTFCEVRILGPGPSGDCILQMMREKLNVSIPSTNSRTPTAIDLMSSVILSQGIILNLVHKKHISIFRRNIPASGVTVMEYAFMIVTSRVAVTLHNDMGALIQPFQQSVWFAIIFSAIIMPIALTLSQMKTLRKITVKAYWEWTFLSFSVLIDQCSDSLHRLFTSYQASYLWLIWNFFCIIITNCYDGELYSFLAANSPPPTPNTLREIAFSNLPILTFATGIKLLENGTVGSFSQLHSLLQPNKIQNGVAQDQTQIPLPVYYKMLTDKVTFFSMAGKNSFDLKDSLITMHVDKNSKGFAFVDTMDHIQIFGPVVDLSGKRKVVKRRPINNFGIKKIWLVRKFYVANKFENILWQTMESGLKDYWDKNNLRSIQLGAVKSPKGMRNGTKLRLPSFSLINYLLCTFEMDRVAMNDERVVPIPLGLMYSVLKLFAILMLVGMICLVVENIVIRGFR</sequence>
<keyword evidence="1" id="KW-1133">Transmembrane helix</keyword>
<dbReference type="Proteomes" id="UP001642540">
    <property type="component" value="Unassembled WGS sequence"/>
</dbReference>
<gene>
    <name evidence="2" type="ORF">ODALV1_LOCUS20887</name>
</gene>
<feature type="transmembrane region" description="Helical" evidence="1">
    <location>
        <begin position="125"/>
        <end position="142"/>
    </location>
</feature>
<protein>
    <submittedName>
        <fullName evidence="2">Uncharacterized protein</fullName>
    </submittedName>
</protein>
<name>A0ABP1RB56_9HEXA</name>
<keyword evidence="1" id="KW-0472">Membrane</keyword>
<organism evidence="2 3">
    <name type="scientific">Orchesella dallaii</name>
    <dbReference type="NCBI Taxonomy" id="48710"/>
    <lineage>
        <taxon>Eukaryota</taxon>
        <taxon>Metazoa</taxon>
        <taxon>Ecdysozoa</taxon>
        <taxon>Arthropoda</taxon>
        <taxon>Hexapoda</taxon>
        <taxon>Collembola</taxon>
        <taxon>Entomobryomorpha</taxon>
        <taxon>Entomobryoidea</taxon>
        <taxon>Orchesellidae</taxon>
        <taxon>Orchesellinae</taxon>
        <taxon>Orchesella</taxon>
    </lineage>
</organism>
<evidence type="ECO:0000313" key="3">
    <source>
        <dbReference type="Proteomes" id="UP001642540"/>
    </source>
</evidence>
<proteinExistence type="predicted"/>